<evidence type="ECO:0000313" key="2">
    <source>
        <dbReference type="Proteomes" id="UP001055072"/>
    </source>
</evidence>
<reference evidence="1" key="1">
    <citation type="journal article" date="2021" name="Environ. Microbiol.">
        <title>Gene family expansions and transcriptome signatures uncover fungal adaptations to wood decay.</title>
        <authorList>
            <person name="Hage H."/>
            <person name="Miyauchi S."/>
            <person name="Viragh M."/>
            <person name="Drula E."/>
            <person name="Min B."/>
            <person name="Chaduli D."/>
            <person name="Navarro D."/>
            <person name="Favel A."/>
            <person name="Norest M."/>
            <person name="Lesage-Meessen L."/>
            <person name="Balint B."/>
            <person name="Merenyi Z."/>
            <person name="de Eugenio L."/>
            <person name="Morin E."/>
            <person name="Martinez A.T."/>
            <person name="Baldrian P."/>
            <person name="Stursova M."/>
            <person name="Martinez M.J."/>
            <person name="Novotny C."/>
            <person name="Magnuson J.K."/>
            <person name="Spatafora J.W."/>
            <person name="Maurice S."/>
            <person name="Pangilinan J."/>
            <person name="Andreopoulos W."/>
            <person name="LaButti K."/>
            <person name="Hundley H."/>
            <person name="Na H."/>
            <person name="Kuo A."/>
            <person name="Barry K."/>
            <person name="Lipzen A."/>
            <person name="Henrissat B."/>
            <person name="Riley R."/>
            <person name="Ahrendt S."/>
            <person name="Nagy L.G."/>
            <person name="Grigoriev I.V."/>
            <person name="Martin F."/>
            <person name="Rosso M.N."/>
        </authorList>
    </citation>
    <scope>NUCLEOTIDE SEQUENCE</scope>
    <source>
        <strain evidence="1">CBS 384.51</strain>
    </source>
</reference>
<gene>
    <name evidence="1" type="ORF">BDY19DRAFT_14569</name>
</gene>
<keyword evidence="2" id="KW-1185">Reference proteome</keyword>
<protein>
    <submittedName>
        <fullName evidence="1">Uncharacterized protein</fullName>
    </submittedName>
</protein>
<evidence type="ECO:0000313" key="1">
    <source>
        <dbReference type="EMBL" id="KAI0094336.1"/>
    </source>
</evidence>
<sequence>MRPSLTAQDTSPHRKPVSPTPAETARQKFAMRPLRRSSSRIHRWVHEQQKRQSTGSADNCSEDSHDTQMPVPSGSNSYGHAYLAYPHLNSQNSPAGGRRKGSSSEASYVFVEGNEQVPATEDAVTQRVHQEVVDLSSPPTTPRKSRLLPTAFTPPSPLRNLARGITQARTFSGSSTNPTQEQSPAPSLSIFKRQSRVSLQSRSSNLAGALFAQRQARDTPCDVTTVASSTSNWGVKPPSIMGHFATASEPSRPEFGRIPRPSTSSTITRSSETTHTRPSTDTDTSGARSGYGRHASRTATPSTVPRPVRSLWSLPPDASHLNDLPGATKMLAKQPSTSVRIPLTRKPNNSVLSLTKSRRKRKLVVSGITPGDHRRYDHLRQWCEVGPRIASRISSLNILLIFLFPISILQSFGELNQITCMPNGDLHVDFRSTEVADTVCRLHASVQINGVGTVGLSWFTGKRP</sequence>
<proteinExistence type="predicted"/>
<dbReference type="EMBL" id="MU274900">
    <property type="protein sequence ID" value="KAI0094336.1"/>
    <property type="molecule type" value="Genomic_DNA"/>
</dbReference>
<accession>A0ACB8UJ26</accession>
<comment type="caution">
    <text evidence="1">The sequence shown here is derived from an EMBL/GenBank/DDBJ whole genome shotgun (WGS) entry which is preliminary data.</text>
</comment>
<dbReference type="Proteomes" id="UP001055072">
    <property type="component" value="Unassembled WGS sequence"/>
</dbReference>
<name>A0ACB8UJ26_9APHY</name>
<organism evidence="1 2">
    <name type="scientific">Irpex rosettiformis</name>
    <dbReference type="NCBI Taxonomy" id="378272"/>
    <lineage>
        <taxon>Eukaryota</taxon>
        <taxon>Fungi</taxon>
        <taxon>Dikarya</taxon>
        <taxon>Basidiomycota</taxon>
        <taxon>Agaricomycotina</taxon>
        <taxon>Agaricomycetes</taxon>
        <taxon>Polyporales</taxon>
        <taxon>Irpicaceae</taxon>
        <taxon>Irpex</taxon>
    </lineage>
</organism>